<keyword evidence="2" id="KW-1185">Reference proteome</keyword>
<dbReference type="AlphaFoldDB" id="A0A1Y2CTH5"/>
<accession>A0A1Y2CTH5</accession>
<reference evidence="1 2" key="1">
    <citation type="submission" date="2016-07" db="EMBL/GenBank/DDBJ databases">
        <title>Pervasive Adenine N6-methylation of Active Genes in Fungi.</title>
        <authorList>
            <consortium name="DOE Joint Genome Institute"/>
            <person name="Mondo S.J."/>
            <person name="Dannebaum R.O."/>
            <person name="Kuo R.C."/>
            <person name="Labutti K."/>
            <person name="Haridas S."/>
            <person name="Kuo A."/>
            <person name="Salamov A."/>
            <person name="Ahrendt S.R."/>
            <person name="Lipzen A."/>
            <person name="Sullivan W."/>
            <person name="Andreopoulos W.B."/>
            <person name="Clum A."/>
            <person name="Lindquist E."/>
            <person name="Daum C."/>
            <person name="Ramamoorthy G.K."/>
            <person name="Gryganskyi A."/>
            <person name="Culley D."/>
            <person name="Magnuson J.K."/>
            <person name="James T.Y."/>
            <person name="O'Malley M.A."/>
            <person name="Stajich J.E."/>
            <person name="Spatafora J.W."/>
            <person name="Visel A."/>
            <person name="Grigoriev I.V."/>
        </authorList>
    </citation>
    <scope>NUCLEOTIDE SEQUENCE [LARGE SCALE GENOMIC DNA]</scope>
    <source>
        <strain evidence="1 2">JEL800</strain>
    </source>
</reference>
<evidence type="ECO:0000313" key="1">
    <source>
        <dbReference type="EMBL" id="ORY50323.1"/>
    </source>
</evidence>
<evidence type="ECO:0000313" key="2">
    <source>
        <dbReference type="Proteomes" id="UP000193642"/>
    </source>
</evidence>
<dbReference type="STRING" id="329046.A0A1Y2CTH5"/>
<organism evidence="1 2">
    <name type="scientific">Rhizoclosmatium globosum</name>
    <dbReference type="NCBI Taxonomy" id="329046"/>
    <lineage>
        <taxon>Eukaryota</taxon>
        <taxon>Fungi</taxon>
        <taxon>Fungi incertae sedis</taxon>
        <taxon>Chytridiomycota</taxon>
        <taxon>Chytridiomycota incertae sedis</taxon>
        <taxon>Chytridiomycetes</taxon>
        <taxon>Chytridiales</taxon>
        <taxon>Chytriomycetaceae</taxon>
        <taxon>Rhizoclosmatium</taxon>
    </lineage>
</organism>
<sequence length="193" mass="21731">MRIDLDFKEFSLMDVFSADSVTEEQNTSLYAITPLTWVRVGKYDCVLPITKKETIIVGKNETSQFFAQIRTNHTREGKTKNSHWSSTKELLTHDTLTSTIQACDSWVSTNYAILARNVLRRTSKWRQKSASPAQISFLTSRGMLSGQKVVTCGMASDLITRFKFGGVGKTKSAVVEKRKEEKRVGKRVKGSVL</sequence>
<dbReference type="EMBL" id="MCGO01000007">
    <property type="protein sequence ID" value="ORY50323.1"/>
    <property type="molecule type" value="Genomic_DNA"/>
</dbReference>
<comment type="caution">
    <text evidence="1">The sequence shown here is derived from an EMBL/GenBank/DDBJ whole genome shotgun (WGS) entry which is preliminary data.</text>
</comment>
<gene>
    <name evidence="1" type="ORF">BCR33DRAFT_526438</name>
</gene>
<dbReference type="Proteomes" id="UP000193642">
    <property type="component" value="Unassembled WGS sequence"/>
</dbReference>
<protein>
    <submittedName>
        <fullName evidence="1">Uncharacterized protein</fullName>
    </submittedName>
</protein>
<name>A0A1Y2CTH5_9FUNG</name>
<proteinExistence type="predicted"/>
<dbReference type="OrthoDB" id="16911at2759"/>